<keyword evidence="1" id="KW-0732">Signal</keyword>
<dbReference type="AlphaFoldDB" id="A0A1M4YPP2"/>
<dbReference type="RefSeq" id="WP_072884992.1">
    <property type="nucleotide sequence ID" value="NZ_FQVO01000008.1"/>
</dbReference>
<gene>
    <name evidence="2" type="ORF">SAMN05444408_108139</name>
</gene>
<organism evidence="2 3">
    <name type="scientific">Chryseobacterium takakiae</name>
    <dbReference type="NCBI Taxonomy" id="1302685"/>
    <lineage>
        <taxon>Bacteria</taxon>
        <taxon>Pseudomonadati</taxon>
        <taxon>Bacteroidota</taxon>
        <taxon>Flavobacteriia</taxon>
        <taxon>Flavobacteriales</taxon>
        <taxon>Weeksellaceae</taxon>
        <taxon>Chryseobacterium group</taxon>
        <taxon>Chryseobacterium</taxon>
    </lineage>
</organism>
<feature type="chain" id="PRO_5012251435" description="Secreted protein" evidence="1">
    <location>
        <begin position="19"/>
        <end position="109"/>
    </location>
</feature>
<feature type="signal peptide" evidence="1">
    <location>
        <begin position="1"/>
        <end position="18"/>
    </location>
</feature>
<evidence type="ECO:0000313" key="2">
    <source>
        <dbReference type="EMBL" id="SHF07482.1"/>
    </source>
</evidence>
<dbReference type="Proteomes" id="UP000184236">
    <property type="component" value="Unassembled WGS sequence"/>
</dbReference>
<protein>
    <recommendedName>
        <fullName evidence="4">Secreted protein</fullName>
    </recommendedName>
</protein>
<keyword evidence="3" id="KW-1185">Reference proteome</keyword>
<name>A0A1M4YPP2_9FLAO</name>
<dbReference type="OrthoDB" id="10006849at2"/>
<sequence>MKKFFLSAFLGIASFMSANTGIVKNTPSIIIEDKPSIKETTFRGIERPSPDYDYEYGMGAIQTANGTCFVYGTYIYLKSDHNYYTFVPAQPGTYVGMEPTCTGSGTGMA</sequence>
<accession>A0A1M4YPP2</accession>
<dbReference type="STRING" id="1302685.SAMN05444408_108139"/>
<proteinExistence type="predicted"/>
<evidence type="ECO:0000256" key="1">
    <source>
        <dbReference type="SAM" id="SignalP"/>
    </source>
</evidence>
<reference evidence="3" key="1">
    <citation type="submission" date="2016-11" db="EMBL/GenBank/DDBJ databases">
        <authorList>
            <person name="Varghese N."/>
            <person name="Submissions S."/>
        </authorList>
    </citation>
    <scope>NUCLEOTIDE SEQUENCE [LARGE SCALE GENOMIC DNA]</scope>
    <source>
        <strain evidence="3">DSM 26898</strain>
    </source>
</reference>
<evidence type="ECO:0008006" key="4">
    <source>
        <dbReference type="Google" id="ProtNLM"/>
    </source>
</evidence>
<evidence type="ECO:0000313" key="3">
    <source>
        <dbReference type="Proteomes" id="UP000184236"/>
    </source>
</evidence>
<dbReference type="EMBL" id="FQVO01000008">
    <property type="protein sequence ID" value="SHF07482.1"/>
    <property type="molecule type" value="Genomic_DNA"/>
</dbReference>